<dbReference type="Pfam" id="PF08281">
    <property type="entry name" value="Sigma70_r4_2"/>
    <property type="match status" value="1"/>
</dbReference>
<dbReference type="PANTHER" id="PTHR43133:SF46">
    <property type="entry name" value="RNA POLYMERASE SIGMA-70 FACTOR ECF SUBFAMILY"/>
    <property type="match status" value="1"/>
</dbReference>
<dbReference type="InterPro" id="IPR014327">
    <property type="entry name" value="RNA_pol_sigma70_bacteroid"/>
</dbReference>
<dbReference type="Gene3D" id="1.10.1740.10">
    <property type="match status" value="1"/>
</dbReference>
<evidence type="ECO:0000256" key="1">
    <source>
        <dbReference type="ARBA" id="ARBA00010641"/>
    </source>
</evidence>
<comment type="caution">
    <text evidence="7">The sequence shown here is derived from an EMBL/GenBank/DDBJ whole genome shotgun (WGS) entry which is preliminary data.</text>
</comment>
<keyword evidence="4" id="KW-0804">Transcription</keyword>
<evidence type="ECO:0000313" key="7">
    <source>
        <dbReference type="EMBL" id="MCP9612542.1"/>
    </source>
</evidence>
<dbReference type="InterPro" id="IPR013324">
    <property type="entry name" value="RNA_pol_sigma_r3/r4-like"/>
</dbReference>
<keyword evidence="8" id="KW-1185">Reference proteome</keyword>
<dbReference type="NCBIfam" id="TIGR02937">
    <property type="entry name" value="sigma70-ECF"/>
    <property type="match status" value="1"/>
</dbReference>
<reference evidence="7 8" key="1">
    <citation type="submission" date="2022-07" db="EMBL/GenBank/DDBJ databases">
        <title>Fecal culturing of patients with breast cancer.</title>
        <authorList>
            <person name="Teng N.M.Y."/>
            <person name="Kiu R."/>
            <person name="Evans R."/>
            <person name="Baker D.J."/>
            <person name="Zenner C."/>
            <person name="Robinson S.D."/>
            <person name="Hall L.J."/>
        </authorList>
    </citation>
    <scope>NUCLEOTIDE SEQUENCE [LARGE SCALE GENOMIC DNA]</scope>
    <source>
        <strain evidence="7 8">LH1063</strain>
    </source>
</reference>
<dbReference type="Proteomes" id="UP001205603">
    <property type="component" value="Unassembled WGS sequence"/>
</dbReference>
<dbReference type="SUPFAM" id="SSF88946">
    <property type="entry name" value="Sigma2 domain of RNA polymerase sigma factors"/>
    <property type="match status" value="1"/>
</dbReference>
<evidence type="ECO:0000313" key="8">
    <source>
        <dbReference type="Proteomes" id="UP001205603"/>
    </source>
</evidence>
<dbReference type="RefSeq" id="WP_255027868.1">
    <property type="nucleotide sequence ID" value="NZ_JANDHW010000011.1"/>
</dbReference>
<feature type="domain" description="RNA polymerase sigma-70 region 2" evidence="5">
    <location>
        <begin position="46"/>
        <end position="91"/>
    </location>
</feature>
<dbReference type="InterPro" id="IPR013249">
    <property type="entry name" value="RNA_pol_sigma70_r4_t2"/>
</dbReference>
<feature type="domain" description="RNA polymerase sigma factor 70 region 4 type 2" evidence="6">
    <location>
        <begin position="128"/>
        <end position="178"/>
    </location>
</feature>
<organism evidence="7 8">
    <name type="scientific">Coprobacter tertius</name>
    <dbReference type="NCBI Taxonomy" id="2944915"/>
    <lineage>
        <taxon>Bacteria</taxon>
        <taxon>Pseudomonadati</taxon>
        <taxon>Bacteroidota</taxon>
        <taxon>Bacteroidia</taxon>
        <taxon>Bacteroidales</taxon>
        <taxon>Barnesiellaceae</taxon>
        <taxon>Coprobacter</taxon>
    </lineage>
</organism>
<dbReference type="NCBIfam" id="TIGR02985">
    <property type="entry name" value="Sig70_bacteroi1"/>
    <property type="match status" value="1"/>
</dbReference>
<dbReference type="SUPFAM" id="SSF88659">
    <property type="entry name" value="Sigma3 and sigma4 domains of RNA polymerase sigma factors"/>
    <property type="match status" value="1"/>
</dbReference>
<evidence type="ECO:0000256" key="2">
    <source>
        <dbReference type="ARBA" id="ARBA00023015"/>
    </source>
</evidence>
<dbReference type="InterPro" id="IPR013325">
    <property type="entry name" value="RNA_pol_sigma_r2"/>
</dbReference>
<proteinExistence type="inferred from homology"/>
<evidence type="ECO:0000259" key="6">
    <source>
        <dbReference type="Pfam" id="PF08281"/>
    </source>
</evidence>
<dbReference type="InterPro" id="IPR039425">
    <property type="entry name" value="RNA_pol_sigma-70-like"/>
</dbReference>
<gene>
    <name evidence="7" type="ORF">NMU02_10605</name>
</gene>
<evidence type="ECO:0000256" key="3">
    <source>
        <dbReference type="ARBA" id="ARBA00023082"/>
    </source>
</evidence>
<evidence type="ECO:0000259" key="5">
    <source>
        <dbReference type="Pfam" id="PF04542"/>
    </source>
</evidence>
<protein>
    <submittedName>
        <fullName evidence="7">RNA polymerase sigma-70 factor</fullName>
    </submittedName>
</protein>
<sequence length="196" mass="23408">MDLQQKEDIINYNEPIIKAIRRGDESCFELIYRFYFKGLCLFANKYVSLHEAEEIVQDTMLFLWENRLDLKPEMSLKSLLFTIVKNKALNRQAHESMKSKVMQDMIARYEEIFDDPDFYLENELMALFSNALNKMPKEFRITFDMNRIDGLTHKEIASRLNISPQTVNYRICQILKRLREDLKDYLPFVLLFLLSV</sequence>
<dbReference type="EMBL" id="JANDHW010000011">
    <property type="protein sequence ID" value="MCP9612542.1"/>
    <property type="molecule type" value="Genomic_DNA"/>
</dbReference>
<dbReference type="Gene3D" id="1.10.10.10">
    <property type="entry name" value="Winged helix-like DNA-binding domain superfamily/Winged helix DNA-binding domain"/>
    <property type="match status" value="1"/>
</dbReference>
<dbReference type="Pfam" id="PF04542">
    <property type="entry name" value="Sigma70_r2"/>
    <property type="match status" value="1"/>
</dbReference>
<evidence type="ECO:0000256" key="4">
    <source>
        <dbReference type="ARBA" id="ARBA00023163"/>
    </source>
</evidence>
<dbReference type="InterPro" id="IPR014284">
    <property type="entry name" value="RNA_pol_sigma-70_dom"/>
</dbReference>
<comment type="similarity">
    <text evidence="1">Belongs to the sigma-70 factor family. ECF subfamily.</text>
</comment>
<dbReference type="InterPro" id="IPR036388">
    <property type="entry name" value="WH-like_DNA-bd_sf"/>
</dbReference>
<keyword evidence="2" id="KW-0805">Transcription regulation</keyword>
<name>A0ABT1MIU2_9BACT</name>
<dbReference type="PANTHER" id="PTHR43133">
    <property type="entry name" value="RNA POLYMERASE ECF-TYPE SIGMA FACTO"/>
    <property type="match status" value="1"/>
</dbReference>
<dbReference type="InterPro" id="IPR007627">
    <property type="entry name" value="RNA_pol_sigma70_r2"/>
</dbReference>
<accession>A0ABT1MIU2</accession>
<keyword evidence="3" id="KW-0731">Sigma factor</keyword>